<dbReference type="Gene3D" id="1.10.10.10">
    <property type="entry name" value="Winged helix-like DNA-binding domain superfamily/Winged helix DNA-binding domain"/>
    <property type="match status" value="1"/>
</dbReference>
<reference evidence="5" key="1">
    <citation type="journal article" date="2021" name="Proc. Natl. Acad. Sci. U.S.A.">
        <title>A Catalog of Tens of Thousands of Viruses from Human Metagenomes Reveals Hidden Associations with Chronic Diseases.</title>
        <authorList>
            <person name="Tisza M.J."/>
            <person name="Buck C.B."/>
        </authorList>
    </citation>
    <scope>NUCLEOTIDE SEQUENCE</scope>
    <source>
        <strain evidence="5">Ct3UN6</strain>
    </source>
</reference>
<dbReference type="PANTHER" id="PTHR33204">
    <property type="entry name" value="TRANSCRIPTIONAL REGULATOR, MARR FAMILY"/>
    <property type="match status" value="1"/>
</dbReference>
<dbReference type="InterPro" id="IPR002577">
    <property type="entry name" value="HTH_HxlR"/>
</dbReference>
<evidence type="ECO:0000313" key="5">
    <source>
        <dbReference type="EMBL" id="DAF45819.1"/>
    </source>
</evidence>
<sequence>MKTKDELPECPVATAVTLIGGKWKLLILRNLKVRPWRFNELQRDLEGISQKVLTDSLRQMIDDGLAYRHDYHEMPPRVEYGLTELGKEMMPIIDALADFGNYYKSVID</sequence>
<evidence type="ECO:0000256" key="2">
    <source>
        <dbReference type="ARBA" id="ARBA00023125"/>
    </source>
</evidence>
<organism evidence="5">
    <name type="scientific">Siphoviridae sp. ct3UN6</name>
    <dbReference type="NCBI Taxonomy" id="2827769"/>
    <lineage>
        <taxon>Viruses</taxon>
        <taxon>Duplodnaviria</taxon>
        <taxon>Heunggongvirae</taxon>
        <taxon>Uroviricota</taxon>
        <taxon>Caudoviricetes</taxon>
    </lineage>
</organism>
<dbReference type="SUPFAM" id="SSF46785">
    <property type="entry name" value="Winged helix' DNA-binding domain"/>
    <property type="match status" value="1"/>
</dbReference>
<dbReference type="InterPro" id="IPR036388">
    <property type="entry name" value="WH-like_DNA-bd_sf"/>
</dbReference>
<dbReference type="InterPro" id="IPR036390">
    <property type="entry name" value="WH_DNA-bd_sf"/>
</dbReference>
<keyword evidence="2" id="KW-0238">DNA-binding</keyword>
<name>A0A8S5S4T1_9CAUD</name>
<dbReference type="Pfam" id="PF01638">
    <property type="entry name" value="HxlR"/>
    <property type="match status" value="1"/>
</dbReference>
<proteinExistence type="predicted"/>
<keyword evidence="3" id="KW-0804">Transcription</keyword>
<protein>
    <submittedName>
        <fullName evidence="5">Putative transcriptional regulator</fullName>
    </submittedName>
</protein>
<feature type="domain" description="HTH hxlR-type" evidence="4">
    <location>
        <begin position="10"/>
        <end position="108"/>
    </location>
</feature>
<keyword evidence="1" id="KW-0805">Transcription regulation</keyword>
<dbReference type="PROSITE" id="PS51118">
    <property type="entry name" value="HTH_HXLR"/>
    <property type="match status" value="1"/>
</dbReference>
<dbReference type="EMBL" id="BK032520">
    <property type="protein sequence ID" value="DAF45819.1"/>
    <property type="molecule type" value="Genomic_DNA"/>
</dbReference>
<dbReference type="GO" id="GO:0003677">
    <property type="term" value="F:DNA binding"/>
    <property type="evidence" value="ECO:0007669"/>
    <property type="project" value="UniProtKB-KW"/>
</dbReference>
<accession>A0A8S5S4T1</accession>
<evidence type="ECO:0000259" key="4">
    <source>
        <dbReference type="PROSITE" id="PS51118"/>
    </source>
</evidence>
<evidence type="ECO:0000256" key="1">
    <source>
        <dbReference type="ARBA" id="ARBA00023015"/>
    </source>
</evidence>
<evidence type="ECO:0000256" key="3">
    <source>
        <dbReference type="ARBA" id="ARBA00023163"/>
    </source>
</evidence>